<dbReference type="InterPro" id="IPR008929">
    <property type="entry name" value="Chondroitin_lyas"/>
</dbReference>
<feature type="domain" description="Alginate lyase" evidence="5">
    <location>
        <begin position="204"/>
        <end position="487"/>
    </location>
</feature>
<organism evidence="6 7">
    <name type="scientific">Jaapia argillacea MUCL 33604</name>
    <dbReference type="NCBI Taxonomy" id="933084"/>
    <lineage>
        <taxon>Eukaryota</taxon>
        <taxon>Fungi</taxon>
        <taxon>Dikarya</taxon>
        <taxon>Basidiomycota</taxon>
        <taxon>Agaricomycotina</taxon>
        <taxon>Agaricomycetes</taxon>
        <taxon>Agaricomycetidae</taxon>
        <taxon>Jaapiales</taxon>
        <taxon>Jaapiaceae</taxon>
        <taxon>Jaapia</taxon>
    </lineage>
</organism>
<feature type="compositionally biased region" description="Low complexity" evidence="3">
    <location>
        <begin position="169"/>
        <end position="181"/>
    </location>
</feature>
<dbReference type="InParanoid" id="A0A067Q9Q3"/>
<feature type="compositionally biased region" description="Low complexity" evidence="3">
    <location>
        <begin position="190"/>
        <end position="215"/>
    </location>
</feature>
<feature type="region of interest" description="Disordered" evidence="3">
    <location>
        <begin position="154"/>
        <end position="236"/>
    </location>
</feature>
<keyword evidence="7" id="KW-1185">Reference proteome</keyword>
<dbReference type="OrthoDB" id="63533at2759"/>
<evidence type="ECO:0000313" key="6">
    <source>
        <dbReference type="EMBL" id="KDQ63783.1"/>
    </source>
</evidence>
<reference evidence="7" key="1">
    <citation type="journal article" date="2014" name="Proc. Natl. Acad. Sci. U.S.A.">
        <title>Extensive sampling of basidiomycete genomes demonstrates inadequacy of the white-rot/brown-rot paradigm for wood decay fungi.</title>
        <authorList>
            <person name="Riley R."/>
            <person name="Salamov A.A."/>
            <person name="Brown D.W."/>
            <person name="Nagy L.G."/>
            <person name="Floudas D."/>
            <person name="Held B.W."/>
            <person name="Levasseur A."/>
            <person name="Lombard V."/>
            <person name="Morin E."/>
            <person name="Otillar R."/>
            <person name="Lindquist E.A."/>
            <person name="Sun H."/>
            <person name="LaButti K.M."/>
            <person name="Schmutz J."/>
            <person name="Jabbour D."/>
            <person name="Luo H."/>
            <person name="Baker S.E."/>
            <person name="Pisabarro A.G."/>
            <person name="Walton J.D."/>
            <person name="Blanchette R.A."/>
            <person name="Henrissat B."/>
            <person name="Martin F."/>
            <person name="Cullen D."/>
            <person name="Hibbett D.S."/>
            <person name="Grigoriev I.V."/>
        </authorList>
    </citation>
    <scope>NUCLEOTIDE SEQUENCE [LARGE SCALE GENOMIC DNA]</scope>
    <source>
        <strain evidence="7">MUCL 33604</strain>
    </source>
</reference>
<dbReference type="STRING" id="933084.A0A067Q9Q3"/>
<feature type="signal peptide" evidence="4">
    <location>
        <begin position="1"/>
        <end position="23"/>
    </location>
</feature>
<evidence type="ECO:0000256" key="4">
    <source>
        <dbReference type="SAM" id="SignalP"/>
    </source>
</evidence>
<dbReference type="Gene3D" id="1.50.10.100">
    <property type="entry name" value="Chondroitin AC/alginate lyase"/>
    <property type="match status" value="1"/>
</dbReference>
<dbReference type="AlphaFoldDB" id="A0A067Q9Q3"/>
<proteinExistence type="predicted"/>
<gene>
    <name evidence="6" type="ORF">JAAARDRAFT_189320</name>
</gene>
<feature type="region of interest" description="Disordered" evidence="3">
    <location>
        <begin position="566"/>
        <end position="615"/>
    </location>
</feature>
<feature type="chain" id="PRO_5001643848" description="Alginate lyase domain-containing protein" evidence="4">
    <location>
        <begin position="24"/>
        <end position="657"/>
    </location>
</feature>
<evidence type="ECO:0000256" key="3">
    <source>
        <dbReference type="SAM" id="MobiDB-lite"/>
    </source>
</evidence>
<dbReference type="SUPFAM" id="SSF48230">
    <property type="entry name" value="Chondroitin AC/alginate lyase"/>
    <property type="match status" value="1"/>
</dbReference>
<dbReference type="Proteomes" id="UP000027265">
    <property type="component" value="Unassembled WGS sequence"/>
</dbReference>
<dbReference type="Pfam" id="PF05426">
    <property type="entry name" value="Alginate_lyase"/>
    <property type="match status" value="1"/>
</dbReference>
<evidence type="ECO:0000256" key="2">
    <source>
        <dbReference type="ARBA" id="ARBA00023239"/>
    </source>
</evidence>
<feature type="compositionally biased region" description="Polar residues" evidence="3">
    <location>
        <begin position="226"/>
        <end position="236"/>
    </location>
</feature>
<evidence type="ECO:0000313" key="7">
    <source>
        <dbReference type="Proteomes" id="UP000027265"/>
    </source>
</evidence>
<dbReference type="GO" id="GO:0016829">
    <property type="term" value="F:lyase activity"/>
    <property type="evidence" value="ECO:0007669"/>
    <property type="project" value="UniProtKB-KW"/>
</dbReference>
<name>A0A067Q9Q3_9AGAM</name>
<keyword evidence="2" id="KW-0456">Lyase</keyword>
<keyword evidence="1 4" id="KW-0732">Signal</keyword>
<protein>
    <recommendedName>
        <fullName evidence="5">Alginate lyase domain-containing protein</fullName>
    </recommendedName>
</protein>
<dbReference type="HOGENOM" id="CLU_438056_0_0_1"/>
<sequence>MPGATLWSALVAILLAVSVPVFGDPNDWVNVDYVFSQHANQDTSTSSAQTKISRSALITGKQGPWTVTNNAGFFAPSGDSHDYLSWAPYHWPNCNWCKNRRSFGEPLECSGNTCREYLFEDNISTLTQPAKYRMIKKHRTPLNIANIFNARDSPGVQTILDPTTSPTYRPSESNPPSNSRPTGAFFDQDSSSSYSIHSSTSPSRTDTPSQSSSSPMRKGSPPKCTPSPTTGMAPSATWTTCPYAVQDGRVNDDVRDLTNSQFITSMSQAVLYNALSYVLQNKLPDYSQKAVSFVDTFFLEPATAMNPNVNFGQLVRGPGPDGQMGTFTGILDLRGIVKVVNSIALLLGGRSPDWTKGKHTAMRNWMAQYVGWLEHSALGNEAAGKPNNHATFFINQLAVTKIFLGDFDGAASSLVNYFNSTFLDQIAISGEQPFEAVRTRPYHYRCFNLEAMITNAKLGDQLGYNFWSYRSKYGATIQTAVDYVMAQDPKGEDATEIVPHVATVAAAYGDPKGKYGAFMQRTMNSYKDQPFWFYDQTSAFPNSPAARVSSKELPYRDHSILPQIFGPNAFQGPDVSAPGAPNRSPPIDSPSPPPEQSVSGPGSGEADGVDSSGGHTVTFECPGVFASATEVEVDDDVFVTCDQLRPFYESEPSVPAM</sequence>
<evidence type="ECO:0000256" key="1">
    <source>
        <dbReference type="ARBA" id="ARBA00022729"/>
    </source>
</evidence>
<evidence type="ECO:0000259" key="5">
    <source>
        <dbReference type="Pfam" id="PF05426"/>
    </source>
</evidence>
<dbReference type="InterPro" id="IPR008397">
    <property type="entry name" value="Alginate_lyase_dom"/>
</dbReference>
<accession>A0A067Q9Q3</accession>
<dbReference type="EMBL" id="KL197710">
    <property type="protein sequence ID" value="KDQ63783.1"/>
    <property type="molecule type" value="Genomic_DNA"/>
</dbReference>
<feature type="compositionally biased region" description="Pro residues" evidence="3">
    <location>
        <begin position="583"/>
        <end position="595"/>
    </location>
</feature>
<dbReference type="GO" id="GO:0042597">
    <property type="term" value="C:periplasmic space"/>
    <property type="evidence" value="ECO:0007669"/>
    <property type="project" value="InterPro"/>
</dbReference>